<organism evidence="1 2">
    <name type="scientific">Pisolithus microcarpus 441</name>
    <dbReference type="NCBI Taxonomy" id="765257"/>
    <lineage>
        <taxon>Eukaryota</taxon>
        <taxon>Fungi</taxon>
        <taxon>Dikarya</taxon>
        <taxon>Basidiomycota</taxon>
        <taxon>Agaricomycotina</taxon>
        <taxon>Agaricomycetes</taxon>
        <taxon>Agaricomycetidae</taxon>
        <taxon>Boletales</taxon>
        <taxon>Sclerodermatineae</taxon>
        <taxon>Pisolithaceae</taxon>
        <taxon>Pisolithus</taxon>
    </lineage>
</organism>
<sequence length="202" mass="22514">MRGIIVNSGPLFRKTILNPLSNLERTFATPAVSGTWGLPIQCRTDHAFIGEYYLSFVPGEDTSCQCSERLQNTRTHTCALPPTGGQKSYPALFIGSPRYNRFTRNGGGNQAILESLTNSEAFKKWSRTKLPHHVATYGIRVNRLTSLFVRATCGCALSILYAFTLSCGDNISATVQCSQFPCKKTLYYSRYDPTTVRYWIGC</sequence>
<name>A0A0D0ADC4_9AGAM</name>
<keyword evidence="2" id="KW-1185">Reference proteome</keyword>
<accession>A0A0D0ADC4</accession>
<evidence type="ECO:0000313" key="2">
    <source>
        <dbReference type="Proteomes" id="UP000054018"/>
    </source>
</evidence>
<dbReference type="EMBL" id="KN833687">
    <property type="protein sequence ID" value="KIK30028.1"/>
    <property type="molecule type" value="Genomic_DNA"/>
</dbReference>
<reference evidence="1 2" key="1">
    <citation type="submission" date="2014-04" db="EMBL/GenBank/DDBJ databases">
        <authorList>
            <consortium name="DOE Joint Genome Institute"/>
            <person name="Kuo A."/>
            <person name="Kohler A."/>
            <person name="Costa M.D."/>
            <person name="Nagy L.G."/>
            <person name="Floudas D."/>
            <person name="Copeland A."/>
            <person name="Barry K.W."/>
            <person name="Cichocki N."/>
            <person name="Veneault-Fourrey C."/>
            <person name="LaButti K."/>
            <person name="Lindquist E.A."/>
            <person name="Lipzen A."/>
            <person name="Lundell T."/>
            <person name="Morin E."/>
            <person name="Murat C."/>
            <person name="Sun H."/>
            <person name="Tunlid A."/>
            <person name="Henrissat B."/>
            <person name="Grigoriev I.V."/>
            <person name="Hibbett D.S."/>
            <person name="Martin F."/>
            <person name="Nordberg H.P."/>
            <person name="Cantor M.N."/>
            <person name="Hua S.X."/>
        </authorList>
    </citation>
    <scope>NUCLEOTIDE SEQUENCE [LARGE SCALE GENOMIC DNA]</scope>
    <source>
        <strain evidence="1 2">441</strain>
    </source>
</reference>
<evidence type="ECO:0000313" key="1">
    <source>
        <dbReference type="EMBL" id="KIK30028.1"/>
    </source>
</evidence>
<dbReference type="HOGENOM" id="CLU_1355118_0_0_1"/>
<dbReference type="Proteomes" id="UP000054018">
    <property type="component" value="Unassembled WGS sequence"/>
</dbReference>
<proteinExistence type="predicted"/>
<gene>
    <name evidence="1" type="ORF">PISMIDRAFT_381898</name>
</gene>
<dbReference type="AlphaFoldDB" id="A0A0D0ADC4"/>
<protein>
    <submittedName>
        <fullName evidence="1">Uncharacterized protein</fullName>
    </submittedName>
</protein>
<reference evidence="2" key="2">
    <citation type="submission" date="2015-01" db="EMBL/GenBank/DDBJ databases">
        <title>Evolutionary Origins and Diversification of the Mycorrhizal Mutualists.</title>
        <authorList>
            <consortium name="DOE Joint Genome Institute"/>
            <consortium name="Mycorrhizal Genomics Consortium"/>
            <person name="Kohler A."/>
            <person name="Kuo A."/>
            <person name="Nagy L.G."/>
            <person name="Floudas D."/>
            <person name="Copeland A."/>
            <person name="Barry K.W."/>
            <person name="Cichocki N."/>
            <person name="Veneault-Fourrey C."/>
            <person name="LaButti K."/>
            <person name="Lindquist E.A."/>
            <person name="Lipzen A."/>
            <person name="Lundell T."/>
            <person name="Morin E."/>
            <person name="Murat C."/>
            <person name="Riley R."/>
            <person name="Ohm R."/>
            <person name="Sun H."/>
            <person name="Tunlid A."/>
            <person name="Henrissat B."/>
            <person name="Grigoriev I.V."/>
            <person name="Hibbett D.S."/>
            <person name="Martin F."/>
        </authorList>
    </citation>
    <scope>NUCLEOTIDE SEQUENCE [LARGE SCALE GENOMIC DNA]</scope>
    <source>
        <strain evidence="2">441</strain>
    </source>
</reference>